<dbReference type="KEGG" id="slaa:EUU25_00480"/>
<sequence length="285" mass="30874">MASTEQKPPHGWASLSQEARDAAYNNRAAIADAEKLVAARRAESDAIHARSQGFLDMPYGQGERERWEIFPGRDPSAPCLVFIHGGYWQGGEPKEFAACLRGALENGWSAALCGYPLAPQASVTQIVECVSSALSWLDGQRVTQGTAGPLVLAGWSAGAHLAAMNAGHRIVSAVLCISGIFDLAPIRDTYLNAKLNLSDEEIQRLSPISAPAVNKPFIIACGGEELPELQRQSEDFFRMRQKHGMRDRFIKVEGANHLTILEQLLTADSTFIKSAEAALTVGFDI</sequence>
<dbReference type="InterPro" id="IPR049492">
    <property type="entry name" value="BD-FAE-like_dom"/>
</dbReference>
<dbReference type="OrthoDB" id="9771666at2"/>
<evidence type="ECO:0000313" key="3">
    <source>
        <dbReference type="EMBL" id="QGY79223.1"/>
    </source>
</evidence>
<reference evidence="4" key="1">
    <citation type="submission" date="2019-01" db="EMBL/GenBank/DDBJ databases">
        <title>Sphingorhabdus lacus sp.nov., isolated from an oligotrophic freshwater lake.</title>
        <authorList>
            <person name="Park M."/>
        </authorList>
    </citation>
    <scope>NUCLEOTIDE SEQUENCE [LARGE SCALE GENOMIC DNA]</scope>
    <source>
        <strain evidence="4">IMCC1753</strain>
    </source>
</reference>
<name>A0A6I6LAF8_9SPHN</name>
<proteinExistence type="predicted"/>
<evidence type="ECO:0000256" key="1">
    <source>
        <dbReference type="ARBA" id="ARBA00022801"/>
    </source>
</evidence>
<dbReference type="PANTHER" id="PTHR48081">
    <property type="entry name" value="AB HYDROLASE SUPERFAMILY PROTEIN C4A8.06C"/>
    <property type="match status" value="1"/>
</dbReference>
<dbReference type="PANTHER" id="PTHR48081:SF33">
    <property type="entry name" value="KYNURENINE FORMAMIDASE"/>
    <property type="match status" value="1"/>
</dbReference>
<keyword evidence="4" id="KW-1185">Reference proteome</keyword>
<evidence type="ECO:0000313" key="4">
    <source>
        <dbReference type="Proteomes" id="UP000428803"/>
    </source>
</evidence>
<dbReference type="GO" id="GO:0016787">
    <property type="term" value="F:hydrolase activity"/>
    <property type="evidence" value="ECO:0007669"/>
    <property type="project" value="UniProtKB-KW"/>
</dbReference>
<evidence type="ECO:0000259" key="2">
    <source>
        <dbReference type="Pfam" id="PF20434"/>
    </source>
</evidence>
<dbReference type="EMBL" id="CP035733">
    <property type="protein sequence ID" value="QGY79223.1"/>
    <property type="molecule type" value="Genomic_DNA"/>
</dbReference>
<dbReference type="Pfam" id="PF20434">
    <property type="entry name" value="BD-FAE"/>
    <property type="match status" value="1"/>
</dbReference>
<dbReference type="RefSeq" id="WP_158897523.1">
    <property type="nucleotide sequence ID" value="NZ_CP035733.1"/>
</dbReference>
<dbReference type="Gene3D" id="3.40.50.1820">
    <property type="entry name" value="alpha/beta hydrolase"/>
    <property type="match status" value="1"/>
</dbReference>
<dbReference type="InterPro" id="IPR050300">
    <property type="entry name" value="GDXG_lipolytic_enzyme"/>
</dbReference>
<dbReference type="Proteomes" id="UP000428803">
    <property type="component" value="Chromosome"/>
</dbReference>
<dbReference type="SUPFAM" id="SSF53474">
    <property type="entry name" value="alpha/beta-Hydrolases"/>
    <property type="match status" value="1"/>
</dbReference>
<organism evidence="3 4">
    <name type="scientific">Sphingorhabdus lacus</name>
    <dbReference type="NCBI Taxonomy" id="392610"/>
    <lineage>
        <taxon>Bacteria</taxon>
        <taxon>Pseudomonadati</taxon>
        <taxon>Pseudomonadota</taxon>
        <taxon>Alphaproteobacteria</taxon>
        <taxon>Sphingomonadales</taxon>
        <taxon>Sphingomonadaceae</taxon>
        <taxon>Sphingorhabdus</taxon>
    </lineage>
</organism>
<gene>
    <name evidence="3" type="ORF">EUU25_00480</name>
</gene>
<feature type="domain" description="BD-FAE-like" evidence="2">
    <location>
        <begin position="75"/>
        <end position="166"/>
    </location>
</feature>
<keyword evidence="1 3" id="KW-0378">Hydrolase</keyword>
<dbReference type="AlphaFoldDB" id="A0A6I6LAF8"/>
<accession>A0A6I6LAF8</accession>
<dbReference type="InterPro" id="IPR029058">
    <property type="entry name" value="AB_hydrolase_fold"/>
</dbReference>
<protein>
    <submittedName>
        <fullName evidence="3">Alpha/beta hydrolase</fullName>
    </submittedName>
</protein>